<dbReference type="GO" id="GO:0043683">
    <property type="term" value="P:type IV pilus assembly"/>
    <property type="evidence" value="ECO:0007669"/>
    <property type="project" value="InterPro"/>
</dbReference>
<proteinExistence type="predicted"/>
<sequence length="141" mass="15826">MKGFTLLNLLFALLLVALLLGLAYPTYQTYVVRGHHAKVKAMLLENAHFMTRWYAEHGGYRLDSTHMPNLPHTRYPEEGSTLFQVVFVANNVKGNDKRDEFTIRATPSKNTLVAAETLEIDQDGNIQICPVGKPTAVTCHQ</sequence>
<reference evidence="1 2" key="1">
    <citation type="submission" date="2019-11" db="EMBL/GenBank/DDBJ databases">
        <title>Draft genome sequence of Paludibacterium sp. dN18-1.</title>
        <authorList>
            <person name="Im W.-T."/>
        </authorList>
    </citation>
    <scope>NUCLEOTIDE SEQUENCE [LARGE SCALE GENOMIC DNA]</scope>
    <source>
        <strain evidence="2">dN 18-1</strain>
    </source>
</reference>
<name>A0A844G9Q7_9NEIS</name>
<dbReference type="AlphaFoldDB" id="A0A844G9Q7"/>
<organism evidence="1 2">
    <name type="scientific">Paludibacterium denitrificans</name>
    <dbReference type="NCBI Taxonomy" id="2675226"/>
    <lineage>
        <taxon>Bacteria</taxon>
        <taxon>Pseudomonadati</taxon>
        <taxon>Pseudomonadota</taxon>
        <taxon>Betaproteobacteria</taxon>
        <taxon>Neisseriales</taxon>
        <taxon>Chromobacteriaceae</taxon>
        <taxon>Paludibacterium</taxon>
    </lineage>
</organism>
<gene>
    <name evidence="1" type="ORF">GKE73_08375</name>
</gene>
<evidence type="ECO:0000313" key="2">
    <source>
        <dbReference type="Proteomes" id="UP000446658"/>
    </source>
</evidence>
<dbReference type="EMBL" id="WLYX01000001">
    <property type="protein sequence ID" value="MTD33166.1"/>
    <property type="molecule type" value="Genomic_DNA"/>
</dbReference>
<evidence type="ECO:0000313" key="1">
    <source>
        <dbReference type="EMBL" id="MTD33166.1"/>
    </source>
</evidence>
<dbReference type="Gene3D" id="3.30.700.50">
    <property type="match status" value="1"/>
</dbReference>
<dbReference type="Proteomes" id="UP000446658">
    <property type="component" value="Unassembled WGS sequence"/>
</dbReference>
<dbReference type="InterPro" id="IPR031982">
    <property type="entry name" value="PilE-like"/>
</dbReference>
<dbReference type="RefSeq" id="WP_230369944.1">
    <property type="nucleotide sequence ID" value="NZ_WLYX01000001.1"/>
</dbReference>
<protein>
    <submittedName>
        <fullName evidence="1">Uncharacterized protein</fullName>
    </submittedName>
</protein>
<accession>A0A844G9Q7</accession>
<dbReference type="SUPFAM" id="SSF54523">
    <property type="entry name" value="Pili subunits"/>
    <property type="match status" value="1"/>
</dbReference>
<keyword evidence="2" id="KW-1185">Reference proteome</keyword>
<comment type="caution">
    <text evidence="1">The sequence shown here is derived from an EMBL/GenBank/DDBJ whole genome shotgun (WGS) entry which is preliminary data.</text>
</comment>
<dbReference type="InterPro" id="IPR045584">
    <property type="entry name" value="Pilin-like"/>
</dbReference>
<dbReference type="Pfam" id="PF16732">
    <property type="entry name" value="ComP_DUS"/>
    <property type="match status" value="1"/>
</dbReference>